<protein>
    <recommendedName>
        <fullName evidence="1">methionyl-tRNA formyltransferase</fullName>
        <ecNumber evidence="1">2.1.2.9</ecNumber>
    </recommendedName>
</protein>
<dbReference type="SUPFAM" id="SSF53328">
    <property type="entry name" value="Formyltransferase"/>
    <property type="match status" value="1"/>
</dbReference>
<feature type="domain" description="Formyl transferase N-terminal" evidence="2">
    <location>
        <begin position="6"/>
        <end position="176"/>
    </location>
</feature>
<evidence type="ECO:0000313" key="3">
    <source>
        <dbReference type="EMBL" id="SVC45285.1"/>
    </source>
</evidence>
<dbReference type="InterPro" id="IPR041711">
    <property type="entry name" value="Met-tRNA-FMT_N"/>
</dbReference>
<gene>
    <name evidence="3" type="ORF">METZ01_LOCUS298139</name>
</gene>
<dbReference type="Gene3D" id="3.40.50.12230">
    <property type="match status" value="1"/>
</dbReference>
<sequence>MPKPRVVFFGSDAIALPSLDFLHGEGSHSCELIGILTQPDRPSGRGRKLRPNPVKAWASEHGIPVREPEKPGEGEASWLLEEGVDLSLVIAYGHILSRQLLDAPDRGTFNLHGSLLPAYRGASPVETAIAEGETETGVTLMRVVPRMDAGPMVDRETVPIEQGVDGPSLREKLAEACVPLLRRNLAALLAGEATE</sequence>
<dbReference type="EMBL" id="UINC01092034">
    <property type="protein sequence ID" value="SVC45285.1"/>
    <property type="molecule type" value="Genomic_DNA"/>
</dbReference>
<dbReference type="CDD" id="cd08646">
    <property type="entry name" value="FMT_core_Met-tRNA-FMT_N"/>
    <property type="match status" value="1"/>
</dbReference>
<organism evidence="3">
    <name type="scientific">marine metagenome</name>
    <dbReference type="NCBI Taxonomy" id="408172"/>
    <lineage>
        <taxon>unclassified sequences</taxon>
        <taxon>metagenomes</taxon>
        <taxon>ecological metagenomes</taxon>
    </lineage>
</organism>
<dbReference type="InterPro" id="IPR002376">
    <property type="entry name" value="Formyl_transf_N"/>
</dbReference>
<dbReference type="GO" id="GO:0005829">
    <property type="term" value="C:cytosol"/>
    <property type="evidence" value="ECO:0007669"/>
    <property type="project" value="TreeGrafter"/>
</dbReference>
<name>A0A382MB63_9ZZZZ</name>
<dbReference type="Pfam" id="PF00551">
    <property type="entry name" value="Formyl_trans_N"/>
    <property type="match status" value="1"/>
</dbReference>
<dbReference type="EC" id="2.1.2.9" evidence="1"/>
<accession>A0A382MB63</accession>
<reference evidence="3" key="1">
    <citation type="submission" date="2018-05" db="EMBL/GenBank/DDBJ databases">
        <authorList>
            <person name="Lanie J.A."/>
            <person name="Ng W.-L."/>
            <person name="Kazmierczak K.M."/>
            <person name="Andrzejewski T.M."/>
            <person name="Davidsen T.M."/>
            <person name="Wayne K.J."/>
            <person name="Tettelin H."/>
            <person name="Glass J.I."/>
            <person name="Rusch D."/>
            <person name="Podicherti R."/>
            <person name="Tsui H.-C.T."/>
            <person name="Winkler M.E."/>
        </authorList>
    </citation>
    <scope>NUCLEOTIDE SEQUENCE</scope>
</reference>
<evidence type="ECO:0000256" key="1">
    <source>
        <dbReference type="ARBA" id="ARBA00012261"/>
    </source>
</evidence>
<dbReference type="GO" id="GO:0004479">
    <property type="term" value="F:methionyl-tRNA formyltransferase activity"/>
    <property type="evidence" value="ECO:0007669"/>
    <property type="project" value="UniProtKB-EC"/>
</dbReference>
<dbReference type="InterPro" id="IPR036477">
    <property type="entry name" value="Formyl_transf_N_sf"/>
</dbReference>
<feature type="non-terminal residue" evidence="3">
    <location>
        <position position="195"/>
    </location>
</feature>
<evidence type="ECO:0000259" key="2">
    <source>
        <dbReference type="Pfam" id="PF00551"/>
    </source>
</evidence>
<dbReference type="PANTHER" id="PTHR11138">
    <property type="entry name" value="METHIONYL-TRNA FORMYLTRANSFERASE"/>
    <property type="match status" value="1"/>
</dbReference>
<proteinExistence type="predicted"/>
<dbReference type="AlphaFoldDB" id="A0A382MB63"/>
<dbReference type="PANTHER" id="PTHR11138:SF5">
    <property type="entry name" value="METHIONYL-TRNA FORMYLTRANSFERASE, MITOCHONDRIAL"/>
    <property type="match status" value="1"/>
</dbReference>